<proteinExistence type="inferred from homology"/>
<dbReference type="Proteomes" id="UP000028701">
    <property type="component" value="Unassembled WGS sequence"/>
</dbReference>
<protein>
    <submittedName>
        <fullName evidence="4">Putative oxidoreductase</fullName>
    </submittedName>
</protein>
<dbReference type="RefSeq" id="WP_045231543.1">
    <property type="nucleotide sequence ID" value="NZ_BBJU01000023.1"/>
</dbReference>
<dbReference type="eggNOG" id="COG1853">
    <property type="taxonomic scope" value="Bacteria"/>
</dbReference>
<dbReference type="Pfam" id="PF01613">
    <property type="entry name" value="Flavin_Reduct"/>
    <property type="match status" value="1"/>
</dbReference>
<dbReference type="InterPro" id="IPR002563">
    <property type="entry name" value="Flavin_Rdtase-like_dom"/>
</dbReference>
<evidence type="ECO:0000256" key="2">
    <source>
        <dbReference type="ARBA" id="ARBA00023002"/>
    </source>
</evidence>
<dbReference type="GO" id="GO:0042602">
    <property type="term" value="F:riboflavin reductase (NADPH) activity"/>
    <property type="evidence" value="ECO:0007669"/>
    <property type="project" value="TreeGrafter"/>
</dbReference>
<dbReference type="EMBL" id="BBJU01000023">
    <property type="protein sequence ID" value="GAK72010.1"/>
    <property type="molecule type" value="Genomic_DNA"/>
</dbReference>
<reference evidence="4 5" key="1">
    <citation type="submission" date="2014-08" db="EMBL/GenBank/DDBJ databases">
        <title>Whole genome shotgun sequence of Rhizobium rubi NBRC 13261.</title>
        <authorList>
            <person name="Katano-Makiyama Y."/>
            <person name="Hosoyama A."/>
            <person name="Hashimoto M."/>
            <person name="Hosoyama Y."/>
            <person name="Noguchi M."/>
            <person name="Tsuchikane K."/>
            <person name="Uohara A."/>
            <person name="Ohji S."/>
            <person name="Ichikawa N."/>
            <person name="Kimura A."/>
            <person name="Yamazoe A."/>
            <person name="Fujita N."/>
        </authorList>
    </citation>
    <scope>NUCLEOTIDE SEQUENCE [LARGE SCALE GENOMIC DNA]</scope>
    <source>
        <strain evidence="4 5">NBRC 13261</strain>
    </source>
</reference>
<dbReference type="InterPro" id="IPR012349">
    <property type="entry name" value="Split_barrel_FMN-bd"/>
</dbReference>
<name>A0A081CZB4_9HYPH</name>
<accession>A0A081CZB4</accession>
<evidence type="ECO:0000259" key="3">
    <source>
        <dbReference type="SMART" id="SM00903"/>
    </source>
</evidence>
<sequence length="175" mass="18755">MTSLSSMQSHNEHMFVPDATNTRSFRTALGNFPTGITVVTAQTPDGPIGMTVNSFSSVSLDPPLILWSPAKTSSRHDLFAGATHFAIHVLGADQGELSSRFTRGGLGFEEFAWDMNPEGVPIIAGTLSRFECERASVYDGGDHSILLGRVLRAAHRDGEPLCFARGAMGRFAVAS</sequence>
<dbReference type="InterPro" id="IPR050268">
    <property type="entry name" value="NADH-dep_flavin_reductase"/>
</dbReference>
<dbReference type="Gene3D" id="2.30.110.10">
    <property type="entry name" value="Electron Transport, Fmn-binding Protein, Chain A"/>
    <property type="match status" value="1"/>
</dbReference>
<dbReference type="SMART" id="SM00903">
    <property type="entry name" value="Flavin_Reduct"/>
    <property type="match status" value="1"/>
</dbReference>
<dbReference type="PANTHER" id="PTHR30466">
    <property type="entry name" value="FLAVIN REDUCTASE"/>
    <property type="match status" value="1"/>
</dbReference>
<dbReference type="PANTHER" id="PTHR30466:SF11">
    <property type="entry name" value="FLAVIN-DEPENDENT MONOOXYGENASE, REDUCTASE SUBUNIT HSAB"/>
    <property type="match status" value="1"/>
</dbReference>
<dbReference type="OrthoDB" id="9792858at2"/>
<comment type="similarity">
    <text evidence="1">Belongs to the non-flavoprotein flavin reductase family.</text>
</comment>
<keyword evidence="2" id="KW-0560">Oxidoreductase</keyword>
<gene>
    <name evidence="4" type="ORF">RRU01S_23_00860</name>
</gene>
<dbReference type="GO" id="GO:0010181">
    <property type="term" value="F:FMN binding"/>
    <property type="evidence" value="ECO:0007669"/>
    <property type="project" value="InterPro"/>
</dbReference>
<feature type="domain" description="Flavin reductase like" evidence="3">
    <location>
        <begin position="29"/>
        <end position="170"/>
    </location>
</feature>
<evidence type="ECO:0000313" key="5">
    <source>
        <dbReference type="Proteomes" id="UP000028701"/>
    </source>
</evidence>
<organism evidence="4 5">
    <name type="scientific">Agrobacterium rubi TR3 = NBRC 13261</name>
    <dbReference type="NCBI Taxonomy" id="1368415"/>
    <lineage>
        <taxon>Bacteria</taxon>
        <taxon>Pseudomonadati</taxon>
        <taxon>Pseudomonadota</taxon>
        <taxon>Alphaproteobacteria</taxon>
        <taxon>Hyphomicrobiales</taxon>
        <taxon>Rhizobiaceae</taxon>
        <taxon>Rhizobium/Agrobacterium group</taxon>
        <taxon>Agrobacterium</taxon>
    </lineage>
</organism>
<evidence type="ECO:0000313" key="4">
    <source>
        <dbReference type="EMBL" id="GAK72010.1"/>
    </source>
</evidence>
<comment type="caution">
    <text evidence="4">The sequence shown here is derived from an EMBL/GenBank/DDBJ whole genome shotgun (WGS) entry which is preliminary data.</text>
</comment>
<evidence type="ECO:0000256" key="1">
    <source>
        <dbReference type="ARBA" id="ARBA00008898"/>
    </source>
</evidence>
<dbReference type="SUPFAM" id="SSF50475">
    <property type="entry name" value="FMN-binding split barrel"/>
    <property type="match status" value="1"/>
</dbReference>
<dbReference type="AlphaFoldDB" id="A0A081CZB4"/>